<feature type="transmembrane region" description="Helical" evidence="1">
    <location>
        <begin position="36"/>
        <end position="52"/>
    </location>
</feature>
<dbReference type="InterPro" id="IPR021257">
    <property type="entry name" value="DUF2809"/>
</dbReference>
<feature type="transmembrane region" description="Helical" evidence="1">
    <location>
        <begin position="98"/>
        <end position="121"/>
    </location>
</feature>
<proteinExistence type="predicted"/>
<dbReference type="Proteomes" id="UP000663981">
    <property type="component" value="Unassembled WGS sequence"/>
</dbReference>
<dbReference type="Pfam" id="PF10990">
    <property type="entry name" value="DUF2809"/>
    <property type="match status" value="1"/>
</dbReference>
<keyword evidence="1" id="KW-0812">Transmembrane</keyword>
<feature type="transmembrane region" description="Helical" evidence="1">
    <location>
        <begin position="57"/>
        <end position="78"/>
    </location>
</feature>
<evidence type="ECO:0000256" key="1">
    <source>
        <dbReference type="SAM" id="Phobius"/>
    </source>
</evidence>
<comment type="caution">
    <text evidence="2">The sequence shown here is derived from an EMBL/GenBank/DDBJ whole genome shotgun (WGS) entry which is preliminary data.</text>
</comment>
<keyword evidence="1" id="KW-0472">Membrane</keyword>
<keyword evidence="1" id="KW-1133">Transmembrane helix</keyword>
<name>A0ABS3N1U5_9BACI</name>
<evidence type="ECO:0000313" key="3">
    <source>
        <dbReference type="Proteomes" id="UP000663981"/>
    </source>
</evidence>
<sequence>MSKNITYIFLVLVFICLGLTSRMTNAFPSEITVHLGDVFWASMVFFLFRLILKQRSILITAFFSVMFSFGIEISQLFQSDWINSIRNTLIGGLILGRGFLWLDLLRYSLGILISIVIELFIKKYLPILSNR</sequence>
<evidence type="ECO:0000313" key="2">
    <source>
        <dbReference type="EMBL" id="MBO1512064.1"/>
    </source>
</evidence>
<dbReference type="EMBL" id="JAGDEL010000006">
    <property type="protein sequence ID" value="MBO1512064.1"/>
    <property type="molecule type" value="Genomic_DNA"/>
</dbReference>
<accession>A0ABS3N1U5</accession>
<reference evidence="2 3" key="1">
    <citation type="submission" date="2021-03" db="EMBL/GenBank/DDBJ databases">
        <title>Whole genome sequence of Metabacillus bambusae BG109.</title>
        <authorList>
            <person name="Jeong J.W."/>
        </authorList>
    </citation>
    <scope>NUCLEOTIDE SEQUENCE [LARGE SCALE GENOMIC DNA]</scope>
    <source>
        <strain evidence="2 3">BG109</strain>
    </source>
</reference>
<keyword evidence="3" id="KW-1185">Reference proteome</keyword>
<organism evidence="2 3">
    <name type="scientific">Metabacillus bambusae</name>
    <dbReference type="NCBI Taxonomy" id="2795218"/>
    <lineage>
        <taxon>Bacteria</taxon>
        <taxon>Bacillati</taxon>
        <taxon>Bacillota</taxon>
        <taxon>Bacilli</taxon>
        <taxon>Bacillales</taxon>
        <taxon>Bacillaceae</taxon>
        <taxon>Metabacillus</taxon>
    </lineage>
</organism>
<gene>
    <name evidence="2" type="ORF">I7822_10330</name>
</gene>
<protein>
    <submittedName>
        <fullName evidence="2">DUF2809 domain-containing protein</fullName>
    </submittedName>
</protein>